<dbReference type="AlphaFoldDB" id="M1MR26"/>
<dbReference type="STRING" id="36745.CLSAP_32040"/>
<organism evidence="1 2">
    <name type="scientific">Clostridium saccharoperbutylacetonicum N1-4(HMT)</name>
    <dbReference type="NCBI Taxonomy" id="931276"/>
    <lineage>
        <taxon>Bacteria</taxon>
        <taxon>Bacillati</taxon>
        <taxon>Bacillota</taxon>
        <taxon>Clostridia</taxon>
        <taxon>Eubacteriales</taxon>
        <taxon>Clostridiaceae</taxon>
        <taxon>Clostridium</taxon>
    </lineage>
</organism>
<evidence type="ECO:0000313" key="1">
    <source>
        <dbReference type="EMBL" id="AGF57201.1"/>
    </source>
</evidence>
<dbReference type="Proteomes" id="UP000011728">
    <property type="component" value="Chromosome"/>
</dbReference>
<protein>
    <submittedName>
        <fullName evidence="1">Uncharacterized protein</fullName>
    </submittedName>
</protein>
<proteinExistence type="predicted"/>
<keyword evidence="2" id="KW-1185">Reference proteome</keyword>
<reference evidence="1 2" key="1">
    <citation type="submission" date="2013-02" db="EMBL/GenBank/DDBJ databases">
        <title>Genome sequence of Clostridium saccharoperbutylacetonicum N1-4(HMT).</title>
        <authorList>
            <person name="Poehlein A."/>
            <person name="Daniel R."/>
        </authorList>
    </citation>
    <scope>NUCLEOTIDE SEQUENCE [LARGE SCALE GENOMIC DNA]</scope>
    <source>
        <strain evidence="2">N1-4(HMT)</strain>
    </source>
</reference>
<sequence>MATFDSYDNYYVRAMEAYCSSEKIDPKDINDEERESVIKRACIHMGFYLNML</sequence>
<evidence type="ECO:0000313" key="2">
    <source>
        <dbReference type="Proteomes" id="UP000011728"/>
    </source>
</evidence>
<gene>
    <name evidence="1" type="ORF">Cspa_c34400</name>
</gene>
<dbReference type="HOGENOM" id="CLU_3182190_0_0_9"/>
<dbReference type="PATRIC" id="fig|931276.5.peg.3464"/>
<dbReference type="KEGG" id="csr:Cspa_c34400"/>
<dbReference type="EMBL" id="CP004121">
    <property type="protein sequence ID" value="AGF57201.1"/>
    <property type="molecule type" value="Genomic_DNA"/>
</dbReference>
<name>M1MR26_9CLOT</name>
<accession>M1MR26</accession>